<dbReference type="AlphaFoldDB" id="A0A182VT99"/>
<accession>A0A182VT99</accession>
<evidence type="ECO:0000313" key="2">
    <source>
        <dbReference type="Proteomes" id="UP000075920"/>
    </source>
</evidence>
<reference evidence="1" key="2">
    <citation type="submission" date="2020-05" db="UniProtKB">
        <authorList>
            <consortium name="EnsemblMetazoa"/>
        </authorList>
    </citation>
    <scope>IDENTIFICATION</scope>
    <source>
        <strain evidence="1">MINIMUS1</strain>
    </source>
</reference>
<sequence>MSVGVLGTHVKSQRRNYREANWHCFESYMDEHLDATLPLETAEDIDTALSSFNSGDAVMLRGTVEIAQRKEPYKYDPEAFDPISYDPMK</sequence>
<keyword evidence="2" id="KW-1185">Reference proteome</keyword>
<protein>
    <submittedName>
        <fullName evidence="1">Uncharacterized protein</fullName>
    </submittedName>
</protein>
<proteinExistence type="predicted"/>
<dbReference type="Proteomes" id="UP000075920">
    <property type="component" value="Unassembled WGS sequence"/>
</dbReference>
<organism evidence="1 2">
    <name type="scientific">Anopheles minimus</name>
    <dbReference type="NCBI Taxonomy" id="112268"/>
    <lineage>
        <taxon>Eukaryota</taxon>
        <taxon>Metazoa</taxon>
        <taxon>Ecdysozoa</taxon>
        <taxon>Arthropoda</taxon>
        <taxon>Hexapoda</taxon>
        <taxon>Insecta</taxon>
        <taxon>Pterygota</taxon>
        <taxon>Neoptera</taxon>
        <taxon>Endopterygota</taxon>
        <taxon>Diptera</taxon>
        <taxon>Nematocera</taxon>
        <taxon>Culicoidea</taxon>
        <taxon>Culicidae</taxon>
        <taxon>Anophelinae</taxon>
        <taxon>Anopheles</taxon>
    </lineage>
</organism>
<dbReference type="EnsemblMetazoa" id="AMIN001290-RA">
    <property type="protein sequence ID" value="AMIN001290-PA"/>
    <property type="gene ID" value="AMIN001290"/>
</dbReference>
<reference evidence="2" key="1">
    <citation type="submission" date="2013-03" db="EMBL/GenBank/DDBJ databases">
        <title>The Genome Sequence of Anopheles minimus MINIMUS1.</title>
        <authorList>
            <consortium name="The Broad Institute Genomics Platform"/>
            <person name="Neafsey D.E."/>
            <person name="Walton C."/>
            <person name="Walker B."/>
            <person name="Young S.K."/>
            <person name="Zeng Q."/>
            <person name="Gargeya S."/>
            <person name="Fitzgerald M."/>
            <person name="Haas B."/>
            <person name="Abouelleil A."/>
            <person name="Allen A.W."/>
            <person name="Alvarado L."/>
            <person name="Arachchi H.M."/>
            <person name="Berlin A.M."/>
            <person name="Chapman S.B."/>
            <person name="Gainer-Dewar J."/>
            <person name="Goldberg J."/>
            <person name="Griggs A."/>
            <person name="Gujja S."/>
            <person name="Hansen M."/>
            <person name="Howarth C."/>
            <person name="Imamovic A."/>
            <person name="Ireland A."/>
            <person name="Larimer J."/>
            <person name="McCowan C."/>
            <person name="Murphy C."/>
            <person name="Pearson M."/>
            <person name="Poon T.W."/>
            <person name="Priest M."/>
            <person name="Roberts A."/>
            <person name="Saif S."/>
            <person name="Shea T."/>
            <person name="Sisk P."/>
            <person name="Sykes S."/>
            <person name="Wortman J."/>
            <person name="Nusbaum C."/>
            <person name="Birren B."/>
        </authorList>
    </citation>
    <scope>NUCLEOTIDE SEQUENCE [LARGE SCALE GENOMIC DNA]</scope>
    <source>
        <strain evidence="2">MINIMUS1</strain>
    </source>
</reference>
<name>A0A182VT99_9DIPT</name>
<evidence type="ECO:0000313" key="1">
    <source>
        <dbReference type="EnsemblMetazoa" id="AMIN001290-PA"/>
    </source>
</evidence>
<dbReference type="VEuPathDB" id="VectorBase:AMIN001290"/>